<dbReference type="NCBIfam" id="NF004051">
    <property type="entry name" value="PRK05571.1"/>
    <property type="match status" value="1"/>
</dbReference>
<proteinExistence type="inferred from homology"/>
<evidence type="ECO:0000313" key="4">
    <source>
        <dbReference type="EMBL" id="TCK80678.1"/>
    </source>
</evidence>
<dbReference type="NCBIfam" id="TIGR00689">
    <property type="entry name" value="rpiB_lacA_lacB"/>
    <property type="match status" value="1"/>
</dbReference>
<evidence type="ECO:0000256" key="2">
    <source>
        <dbReference type="ARBA" id="ARBA00023235"/>
    </source>
</evidence>
<evidence type="ECO:0000256" key="3">
    <source>
        <dbReference type="PIRSR" id="PIRSR005384-1"/>
    </source>
</evidence>
<dbReference type="GO" id="GO:0005975">
    <property type="term" value="P:carbohydrate metabolic process"/>
    <property type="evidence" value="ECO:0007669"/>
    <property type="project" value="InterPro"/>
</dbReference>
<dbReference type="PIRSF" id="PIRSF005384">
    <property type="entry name" value="RpiB_LacA_B"/>
    <property type="match status" value="1"/>
</dbReference>
<organism evidence="4 5">
    <name type="scientific">Albibacterium bauzanense</name>
    <dbReference type="NCBI Taxonomy" id="653929"/>
    <lineage>
        <taxon>Bacteria</taxon>
        <taxon>Pseudomonadati</taxon>
        <taxon>Bacteroidota</taxon>
        <taxon>Sphingobacteriia</taxon>
        <taxon>Sphingobacteriales</taxon>
        <taxon>Sphingobacteriaceae</taxon>
        <taxon>Albibacterium</taxon>
    </lineage>
</organism>
<keyword evidence="2 4" id="KW-0413">Isomerase</keyword>
<dbReference type="InterPro" id="IPR003500">
    <property type="entry name" value="RpiB_LacA_LacB"/>
</dbReference>
<dbReference type="GO" id="GO:0016861">
    <property type="term" value="F:intramolecular oxidoreductase activity, interconverting aldoses and ketoses"/>
    <property type="evidence" value="ECO:0007669"/>
    <property type="project" value="UniProtKB-ARBA"/>
</dbReference>
<dbReference type="PANTHER" id="PTHR43732">
    <property type="entry name" value="RIBOSE 5-PHOSPHATE ISOMERASE-RELATED"/>
    <property type="match status" value="1"/>
</dbReference>
<gene>
    <name evidence="4" type="ORF">C8N28_2423</name>
</gene>
<feature type="active site" description="Proton acceptor" evidence="3">
    <location>
        <position position="66"/>
    </location>
</feature>
<dbReference type="RefSeq" id="WP_132225233.1">
    <property type="nucleotide sequence ID" value="NZ_SMGO01000003.1"/>
</dbReference>
<feature type="active site" description="Proton donor" evidence="3">
    <location>
        <position position="99"/>
    </location>
</feature>
<name>A0A4R1LNQ0_9SPHI</name>
<protein>
    <submittedName>
        <fullName evidence="4">Ribose 5-phosphate isomerase B</fullName>
    </submittedName>
</protein>
<dbReference type="InterPro" id="IPR051812">
    <property type="entry name" value="SPI_LacAB/RpiB"/>
</dbReference>
<dbReference type="AlphaFoldDB" id="A0A4R1LNQ0"/>
<dbReference type="OrthoDB" id="1778624at2"/>
<keyword evidence="5" id="KW-1185">Reference proteome</keyword>
<evidence type="ECO:0000313" key="5">
    <source>
        <dbReference type="Proteomes" id="UP000294616"/>
    </source>
</evidence>
<dbReference type="Pfam" id="PF02502">
    <property type="entry name" value="LacAB_rpiB"/>
    <property type="match status" value="1"/>
</dbReference>
<comment type="similarity">
    <text evidence="1">Belongs to the LacAB/RpiB family.</text>
</comment>
<reference evidence="4 5" key="1">
    <citation type="submission" date="2019-03" db="EMBL/GenBank/DDBJ databases">
        <title>Genomic Encyclopedia of Archaeal and Bacterial Type Strains, Phase II (KMG-II): from individual species to whole genera.</title>
        <authorList>
            <person name="Goeker M."/>
        </authorList>
    </citation>
    <scope>NUCLEOTIDE SEQUENCE [LARGE SCALE GENOMIC DNA]</scope>
    <source>
        <strain evidence="4 5">DSM 22554</strain>
    </source>
</reference>
<sequence>MKVVLSSDHAGFAYKAVLIKMLTEEGYSIQDLGAYTEIAEDDYPDYAAKVAEALQNKEAERGILICGSAVGVSVAANKFKGIRAAVCHDTYSAHQSVEHDDANILCIGQRVVGIALAQDIIRSFLNARFSDEPRHKRRLAKITAIEDINMKEN</sequence>
<evidence type="ECO:0000256" key="1">
    <source>
        <dbReference type="ARBA" id="ARBA00008754"/>
    </source>
</evidence>
<dbReference type="SUPFAM" id="SSF89623">
    <property type="entry name" value="Ribose/Galactose isomerase RpiB/AlsB"/>
    <property type="match status" value="1"/>
</dbReference>
<dbReference type="Gene3D" id="3.40.1400.10">
    <property type="entry name" value="Sugar-phosphate isomerase, RpiB/LacA/LacB"/>
    <property type="match status" value="1"/>
</dbReference>
<comment type="caution">
    <text evidence="4">The sequence shown here is derived from an EMBL/GenBank/DDBJ whole genome shotgun (WGS) entry which is preliminary data.</text>
</comment>
<dbReference type="Proteomes" id="UP000294616">
    <property type="component" value="Unassembled WGS sequence"/>
</dbReference>
<dbReference type="EMBL" id="SMGO01000003">
    <property type="protein sequence ID" value="TCK80678.1"/>
    <property type="molecule type" value="Genomic_DNA"/>
</dbReference>
<dbReference type="InterPro" id="IPR036569">
    <property type="entry name" value="RpiB_LacA_LacB_sf"/>
</dbReference>
<dbReference type="PANTHER" id="PTHR43732:SF1">
    <property type="entry name" value="RIBOSE 5-PHOSPHATE ISOMERASE"/>
    <property type="match status" value="1"/>
</dbReference>
<dbReference type="NCBIfam" id="TIGR01120">
    <property type="entry name" value="rpiB"/>
    <property type="match status" value="1"/>
</dbReference>
<accession>A0A4R1LNQ0</accession>
<dbReference type="InterPro" id="IPR004785">
    <property type="entry name" value="RpiB"/>
</dbReference>